<protein>
    <submittedName>
        <fullName evidence="3">Protein tyrosine phosphatase</fullName>
    </submittedName>
</protein>
<dbReference type="InterPro" id="IPR023485">
    <property type="entry name" value="Ptyr_pPase"/>
</dbReference>
<evidence type="ECO:0000313" key="3">
    <source>
        <dbReference type="EMBL" id="AHW61053.1"/>
    </source>
</evidence>
<sequence length="145" mass="16771">MSILFLSNRNSCRSQMAEAILRNFNDENLCIYSAGLDPVDHVSTIAMEVMGEAGINLKQSVPHNFSEYADMDFDYLITVGEGTNEELTIPRVKYKRKLHLGFKSPYKGAKSQEEIRERCCAVRDELLSEMDYFYHRILKKRHSQL</sequence>
<dbReference type="PANTHER" id="PTHR43428:SF1">
    <property type="entry name" value="ARSENATE REDUCTASE"/>
    <property type="match status" value="1"/>
</dbReference>
<dbReference type="Proteomes" id="UP000023772">
    <property type="component" value="Chromosome"/>
</dbReference>
<dbReference type="Gene3D" id="3.40.50.2300">
    <property type="match status" value="1"/>
</dbReference>
<proteinExistence type="predicted"/>
<evidence type="ECO:0000313" key="4">
    <source>
        <dbReference type="Proteomes" id="UP000023772"/>
    </source>
</evidence>
<dbReference type="PANTHER" id="PTHR43428">
    <property type="entry name" value="ARSENATE REDUCTASE"/>
    <property type="match status" value="1"/>
</dbReference>
<name>A0ABN4D0R2_9BACT</name>
<keyword evidence="1" id="KW-0059">Arsenical resistance</keyword>
<dbReference type="SMART" id="SM00226">
    <property type="entry name" value="LMWPc"/>
    <property type="match status" value="1"/>
</dbReference>
<accession>A0ABN4D0R2</accession>
<dbReference type="Pfam" id="PF01451">
    <property type="entry name" value="LMWPc"/>
    <property type="match status" value="1"/>
</dbReference>
<gene>
    <name evidence="3" type="ORF">FH5T_19340</name>
</gene>
<dbReference type="RefSeq" id="WP_038562128.1">
    <property type="nucleotide sequence ID" value="NZ_FOHT01000020.1"/>
</dbReference>
<dbReference type="InterPro" id="IPR036196">
    <property type="entry name" value="Ptyr_pPase_sf"/>
</dbReference>
<evidence type="ECO:0000256" key="1">
    <source>
        <dbReference type="ARBA" id="ARBA00022849"/>
    </source>
</evidence>
<keyword evidence="4" id="KW-1185">Reference proteome</keyword>
<dbReference type="SUPFAM" id="SSF52788">
    <property type="entry name" value="Phosphotyrosine protein phosphatases I"/>
    <property type="match status" value="1"/>
</dbReference>
<reference evidence="3 4" key="1">
    <citation type="submission" date="2014-03" db="EMBL/GenBank/DDBJ databases">
        <title>Complete genome sequence of a deeply braunched marine Bacteroidia bacterium Draconibacterium orientale type strain FH5T.</title>
        <authorList>
            <person name="Li X."/>
            <person name="Wang X."/>
            <person name="Xie Z."/>
            <person name="Du Z."/>
            <person name="Chen G."/>
        </authorList>
    </citation>
    <scope>NUCLEOTIDE SEQUENCE [LARGE SCALE GENOMIC DNA]</scope>
    <source>
        <strain evidence="3 4">FH5</strain>
    </source>
</reference>
<evidence type="ECO:0000259" key="2">
    <source>
        <dbReference type="SMART" id="SM00226"/>
    </source>
</evidence>
<feature type="domain" description="Phosphotyrosine protein phosphatase I" evidence="2">
    <location>
        <begin position="1"/>
        <end position="129"/>
    </location>
</feature>
<dbReference type="EMBL" id="CP007451">
    <property type="protein sequence ID" value="AHW61053.1"/>
    <property type="molecule type" value="Genomic_DNA"/>
</dbReference>
<organism evidence="3 4">
    <name type="scientific">Draconibacterium orientale</name>
    <dbReference type="NCBI Taxonomy" id="1168034"/>
    <lineage>
        <taxon>Bacteria</taxon>
        <taxon>Pseudomonadati</taxon>
        <taxon>Bacteroidota</taxon>
        <taxon>Bacteroidia</taxon>
        <taxon>Marinilabiliales</taxon>
        <taxon>Prolixibacteraceae</taxon>
        <taxon>Draconibacterium</taxon>
    </lineage>
</organism>